<keyword evidence="1" id="KW-0808">Transferase</keyword>
<reference evidence="4 5" key="1">
    <citation type="journal article" date="2024" name="Science">
        <title>Giant polyketide synthase enzymes in the biosynthesis of giant marine polyether toxins.</title>
        <authorList>
            <person name="Fallon T.R."/>
            <person name="Shende V.V."/>
            <person name="Wierzbicki I.H."/>
            <person name="Pendleton A.L."/>
            <person name="Watervoot N.F."/>
            <person name="Auber R.P."/>
            <person name="Gonzalez D.J."/>
            <person name="Wisecaver J.H."/>
            <person name="Moore B.S."/>
        </authorList>
    </citation>
    <scope>NUCLEOTIDE SEQUENCE [LARGE SCALE GENOMIC DNA]</scope>
    <source>
        <strain evidence="4 5">12B1</strain>
    </source>
</reference>
<keyword evidence="1" id="KW-0418">Kinase</keyword>
<accession>A0AB34ITX5</accession>
<name>A0AB34ITX5_PRYPA</name>
<comment type="caution">
    <text evidence="4">The sequence shown here is derived from an EMBL/GenBank/DDBJ whole genome shotgun (WGS) entry which is preliminary data.</text>
</comment>
<keyword evidence="1" id="KW-0547">Nucleotide-binding</keyword>
<dbReference type="InterPro" id="IPR002498">
    <property type="entry name" value="PInositol-4-P-4/5-kinase_core"/>
</dbReference>
<dbReference type="GO" id="GO:0005886">
    <property type="term" value="C:plasma membrane"/>
    <property type="evidence" value="ECO:0007669"/>
    <property type="project" value="TreeGrafter"/>
</dbReference>
<evidence type="ECO:0000256" key="2">
    <source>
        <dbReference type="SAM" id="MobiDB-lite"/>
    </source>
</evidence>
<dbReference type="CDD" id="cd00139">
    <property type="entry name" value="PIPKc"/>
    <property type="match status" value="1"/>
</dbReference>
<keyword evidence="5" id="KW-1185">Reference proteome</keyword>
<dbReference type="InterPro" id="IPR023610">
    <property type="entry name" value="PInositol-4/5-P-5/4-kinase"/>
</dbReference>
<dbReference type="Proteomes" id="UP001515480">
    <property type="component" value="Unassembled WGS sequence"/>
</dbReference>
<keyword evidence="1" id="KW-0067">ATP-binding</keyword>
<dbReference type="AlphaFoldDB" id="A0AB34ITX5"/>
<dbReference type="InterPro" id="IPR027483">
    <property type="entry name" value="PInositol-4-P-4/5-kinase_C_sf"/>
</dbReference>
<dbReference type="GO" id="GO:0046854">
    <property type="term" value="P:phosphatidylinositol phosphate biosynthetic process"/>
    <property type="evidence" value="ECO:0007669"/>
    <property type="project" value="TreeGrafter"/>
</dbReference>
<dbReference type="PANTHER" id="PTHR23086">
    <property type="entry name" value="PHOSPHATIDYLINOSITOL-4-PHOSPHATE 5-KINASE"/>
    <property type="match status" value="1"/>
</dbReference>
<dbReference type="GO" id="GO:0016308">
    <property type="term" value="F:1-phosphatidylinositol-4-phosphate 5-kinase activity"/>
    <property type="evidence" value="ECO:0007669"/>
    <property type="project" value="TreeGrafter"/>
</dbReference>
<feature type="compositionally biased region" description="Low complexity" evidence="2">
    <location>
        <begin position="11"/>
        <end position="23"/>
    </location>
</feature>
<dbReference type="GO" id="GO:0005524">
    <property type="term" value="F:ATP binding"/>
    <property type="evidence" value="ECO:0007669"/>
    <property type="project" value="UniProtKB-UniRule"/>
</dbReference>
<evidence type="ECO:0000313" key="4">
    <source>
        <dbReference type="EMBL" id="KAL1504896.1"/>
    </source>
</evidence>
<gene>
    <name evidence="4" type="ORF">AB1Y20_008665</name>
</gene>
<feature type="domain" description="PIPK" evidence="3">
    <location>
        <begin position="29"/>
        <end position="388"/>
    </location>
</feature>
<dbReference type="InterPro" id="IPR027484">
    <property type="entry name" value="PInositol-4-P-5-kinase_N"/>
</dbReference>
<dbReference type="EMBL" id="JBGBPQ010000019">
    <property type="protein sequence ID" value="KAL1504896.1"/>
    <property type="molecule type" value="Genomic_DNA"/>
</dbReference>
<dbReference type="Gene3D" id="3.30.810.10">
    <property type="entry name" value="2-Layer Sandwich"/>
    <property type="match status" value="1"/>
</dbReference>
<dbReference type="Pfam" id="PF01504">
    <property type="entry name" value="PIP5K"/>
    <property type="match status" value="2"/>
</dbReference>
<dbReference type="SMART" id="SM00330">
    <property type="entry name" value="PIPKc"/>
    <property type="match status" value="1"/>
</dbReference>
<dbReference type="PROSITE" id="PS51455">
    <property type="entry name" value="PIPK"/>
    <property type="match status" value="1"/>
</dbReference>
<proteinExistence type="predicted"/>
<feature type="region of interest" description="Disordered" evidence="2">
    <location>
        <begin position="1"/>
        <end position="23"/>
    </location>
</feature>
<protein>
    <recommendedName>
        <fullName evidence="3">PIPK domain-containing protein</fullName>
    </recommendedName>
</protein>
<evidence type="ECO:0000256" key="1">
    <source>
        <dbReference type="PROSITE-ProRule" id="PRU00781"/>
    </source>
</evidence>
<dbReference type="SUPFAM" id="SSF56104">
    <property type="entry name" value="SAICAR synthase-like"/>
    <property type="match status" value="1"/>
</dbReference>
<sequence length="437" mass="48545">MVAEENSRGEAAPAATTSTSDTPIPLARSAASFQWELAASKFSMLLRTSVSVADENKIGVVPEGELRRVVDALHSSLGRALKGDAPSGGFPRVTLSHPAVFAEFRKVIGIPDAAFYASLALQSGRERSDMRSIPVSQASGKSRSSFFLSPDQHYIFKSAGVTEIRTLHRIAPSYVQHFRDHPHSLLPRYVAVVQLHMREHETIHFIVMCNALGGVRPIHWRYDIKGSTHQRLASQKERQKKHPVFKDQDWLRDGRQLVFSCADDPKDYSANAKHLSIASSRNGFVHALRKDADFLRRMLLIDYSLLVGVHECNSATAVSKVEQTPGLAALITPDAVTYVCLIDILTSYGMRKVCEHFFMGTLFGCRDISCQPPRVYSQRFMRFIDMISVVRERRYSAGTKAVGGEADLARPQEELSSGPLRLEETSDSIETTTVQSI</sequence>
<organism evidence="4 5">
    <name type="scientific">Prymnesium parvum</name>
    <name type="common">Toxic golden alga</name>
    <dbReference type="NCBI Taxonomy" id="97485"/>
    <lineage>
        <taxon>Eukaryota</taxon>
        <taxon>Haptista</taxon>
        <taxon>Haptophyta</taxon>
        <taxon>Prymnesiophyceae</taxon>
        <taxon>Prymnesiales</taxon>
        <taxon>Prymnesiaceae</taxon>
        <taxon>Prymnesium</taxon>
    </lineage>
</organism>
<dbReference type="Gene3D" id="3.30.800.10">
    <property type="entry name" value="Phosphatidylinositol Phosphate Kinase II Beta"/>
    <property type="match status" value="1"/>
</dbReference>
<dbReference type="PANTHER" id="PTHR23086:SF8">
    <property type="entry name" value="PHOSPHATIDYLINOSITOL 5-PHOSPHATE 4-KINASE, ISOFORM A"/>
    <property type="match status" value="1"/>
</dbReference>
<evidence type="ECO:0000259" key="3">
    <source>
        <dbReference type="PROSITE" id="PS51455"/>
    </source>
</evidence>
<evidence type="ECO:0000313" key="5">
    <source>
        <dbReference type="Proteomes" id="UP001515480"/>
    </source>
</evidence>